<dbReference type="InterPro" id="IPR013324">
    <property type="entry name" value="RNA_pol_sigma_r3/r4-like"/>
</dbReference>
<name>A0A7W0CT13_9ACTN</name>
<evidence type="ECO:0000256" key="5">
    <source>
        <dbReference type="ARBA" id="ARBA00023163"/>
    </source>
</evidence>
<dbReference type="SUPFAM" id="SSF88659">
    <property type="entry name" value="Sigma3 and sigma4 domains of RNA polymerase sigma factors"/>
    <property type="match status" value="1"/>
</dbReference>
<dbReference type="EMBL" id="JACDUR010000009">
    <property type="protein sequence ID" value="MBA2896682.1"/>
    <property type="molecule type" value="Genomic_DNA"/>
</dbReference>
<feature type="domain" description="RNA polymerase sigma-70 region 2" evidence="6">
    <location>
        <begin position="25"/>
        <end position="87"/>
    </location>
</feature>
<dbReference type="Gene3D" id="1.10.1740.10">
    <property type="match status" value="1"/>
</dbReference>
<sequence>MSDAALLLKAAADGEDSAWCELTALYGPRMWAAARSCGLGDSDAADAVQGAWLRLLENLEHIREPQALGAWLATTARREALQIIRREPVAVPALHPPFESDPESAFLEADSVRLLWQLVTRLPEPCRTLLVLISSEVGYQQVAVRMGMPLGSIGPTRGRCLRKLRTLISLEEMVQ</sequence>
<accession>A0A7W0CT13</accession>
<dbReference type="Gene3D" id="1.10.10.10">
    <property type="entry name" value="Winged helix-like DNA-binding domain superfamily/Winged helix DNA-binding domain"/>
    <property type="match status" value="1"/>
</dbReference>
<dbReference type="GO" id="GO:0006352">
    <property type="term" value="P:DNA-templated transcription initiation"/>
    <property type="evidence" value="ECO:0007669"/>
    <property type="project" value="InterPro"/>
</dbReference>
<dbReference type="SUPFAM" id="SSF88946">
    <property type="entry name" value="Sigma2 domain of RNA polymerase sigma factors"/>
    <property type="match status" value="1"/>
</dbReference>
<keyword evidence="8" id="KW-1185">Reference proteome</keyword>
<evidence type="ECO:0000256" key="1">
    <source>
        <dbReference type="ARBA" id="ARBA00010641"/>
    </source>
</evidence>
<dbReference type="InterPro" id="IPR007627">
    <property type="entry name" value="RNA_pol_sigma70_r2"/>
</dbReference>
<dbReference type="RefSeq" id="WP_181615397.1">
    <property type="nucleotide sequence ID" value="NZ_BAABAM010000008.1"/>
</dbReference>
<evidence type="ECO:0000259" key="6">
    <source>
        <dbReference type="Pfam" id="PF04542"/>
    </source>
</evidence>
<comment type="caution">
    <text evidence="7">The sequence shown here is derived from an EMBL/GenBank/DDBJ whole genome shotgun (WGS) entry which is preliminary data.</text>
</comment>
<evidence type="ECO:0000256" key="2">
    <source>
        <dbReference type="ARBA" id="ARBA00023015"/>
    </source>
</evidence>
<dbReference type="PANTHER" id="PTHR43133:SF8">
    <property type="entry name" value="RNA POLYMERASE SIGMA FACTOR HI_1459-RELATED"/>
    <property type="match status" value="1"/>
</dbReference>
<dbReference type="GO" id="GO:0003677">
    <property type="term" value="F:DNA binding"/>
    <property type="evidence" value="ECO:0007669"/>
    <property type="project" value="UniProtKB-KW"/>
</dbReference>
<evidence type="ECO:0000256" key="4">
    <source>
        <dbReference type="ARBA" id="ARBA00023125"/>
    </source>
</evidence>
<protein>
    <submittedName>
        <fullName evidence="7">RNA polymerase sigma factor (Sigma-70 family)</fullName>
    </submittedName>
</protein>
<dbReference type="InterPro" id="IPR036388">
    <property type="entry name" value="WH-like_DNA-bd_sf"/>
</dbReference>
<reference evidence="7 8" key="1">
    <citation type="submission" date="2020-07" db="EMBL/GenBank/DDBJ databases">
        <title>Genomic Encyclopedia of Type Strains, Phase IV (KMG-IV): sequencing the most valuable type-strain genomes for metagenomic binning, comparative biology and taxonomic classification.</title>
        <authorList>
            <person name="Goeker M."/>
        </authorList>
    </citation>
    <scope>NUCLEOTIDE SEQUENCE [LARGE SCALE GENOMIC DNA]</scope>
    <source>
        <strain evidence="7 8">DSM 45533</strain>
    </source>
</reference>
<gene>
    <name evidence="7" type="ORF">HNR30_008073</name>
</gene>
<dbReference type="PANTHER" id="PTHR43133">
    <property type="entry name" value="RNA POLYMERASE ECF-TYPE SIGMA FACTO"/>
    <property type="match status" value="1"/>
</dbReference>
<dbReference type="InterPro" id="IPR039425">
    <property type="entry name" value="RNA_pol_sigma-70-like"/>
</dbReference>
<dbReference type="GO" id="GO:0016987">
    <property type="term" value="F:sigma factor activity"/>
    <property type="evidence" value="ECO:0007669"/>
    <property type="project" value="UniProtKB-KW"/>
</dbReference>
<evidence type="ECO:0000313" key="8">
    <source>
        <dbReference type="Proteomes" id="UP000530928"/>
    </source>
</evidence>
<keyword evidence="4" id="KW-0238">DNA-binding</keyword>
<dbReference type="InterPro" id="IPR013325">
    <property type="entry name" value="RNA_pol_sigma_r2"/>
</dbReference>
<keyword evidence="2" id="KW-0805">Transcription regulation</keyword>
<dbReference type="Proteomes" id="UP000530928">
    <property type="component" value="Unassembled WGS sequence"/>
</dbReference>
<keyword evidence="5" id="KW-0804">Transcription</keyword>
<keyword evidence="3" id="KW-0731">Sigma factor</keyword>
<evidence type="ECO:0000256" key="3">
    <source>
        <dbReference type="ARBA" id="ARBA00023082"/>
    </source>
</evidence>
<dbReference type="Pfam" id="PF04542">
    <property type="entry name" value="Sigma70_r2"/>
    <property type="match status" value="1"/>
</dbReference>
<dbReference type="NCBIfam" id="TIGR02937">
    <property type="entry name" value="sigma70-ECF"/>
    <property type="match status" value="1"/>
</dbReference>
<dbReference type="InterPro" id="IPR014284">
    <property type="entry name" value="RNA_pol_sigma-70_dom"/>
</dbReference>
<comment type="similarity">
    <text evidence="1">Belongs to the sigma-70 factor family. ECF subfamily.</text>
</comment>
<dbReference type="AlphaFoldDB" id="A0A7W0CT13"/>
<evidence type="ECO:0000313" key="7">
    <source>
        <dbReference type="EMBL" id="MBA2896682.1"/>
    </source>
</evidence>
<organism evidence="7 8">
    <name type="scientific">Nonomuraea soli</name>
    <dbReference type="NCBI Taxonomy" id="1032476"/>
    <lineage>
        <taxon>Bacteria</taxon>
        <taxon>Bacillati</taxon>
        <taxon>Actinomycetota</taxon>
        <taxon>Actinomycetes</taxon>
        <taxon>Streptosporangiales</taxon>
        <taxon>Streptosporangiaceae</taxon>
        <taxon>Nonomuraea</taxon>
    </lineage>
</organism>
<proteinExistence type="inferred from homology"/>